<accession>A0ABQ4CRP9</accession>
<evidence type="ECO:0000313" key="3">
    <source>
        <dbReference type="Proteomes" id="UP000604117"/>
    </source>
</evidence>
<keyword evidence="3" id="KW-1185">Reference proteome</keyword>
<comment type="caution">
    <text evidence="2">The sequence shown here is derived from an EMBL/GenBank/DDBJ whole genome shotgun (WGS) entry which is preliminary data.</text>
</comment>
<dbReference type="EMBL" id="BONE01000026">
    <property type="protein sequence ID" value="GIF73959.1"/>
    <property type="molecule type" value="Genomic_DNA"/>
</dbReference>
<protein>
    <submittedName>
        <fullName evidence="2">Uncharacterized protein</fullName>
    </submittedName>
</protein>
<proteinExistence type="predicted"/>
<evidence type="ECO:0000313" key="2">
    <source>
        <dbReference type="EMBL" id="GIF73959.1"/>
    </source>
</evidence>
<gene>
    <name evidence="2" type="ORF">Asi02nite_34770</name>
</gene>
<sequence>MTEPEEDREKAPKTDAVLFKGENKNIADIRRHEEDPDRPDRRSRGDERERGRSDRKK</sequence>
<dbReference type="RefSeq" id="WP_203714147.1">
    <property type="nucleotide sequence ID" value="NZ_BONE01000026.1"/>
</dbReference>
<dbReference type="Proteomes" id="UP000604117">
    <property type="component" value="Unassembled WGS sequence"/>
</dbReference>
<reference evidence="2 3" key="1">
    <citation type="submission" date="2021-01" db="EMBL/GenBank/DDBJ databases">
        <title>Whole genome shotgun sequence of Asanoa siamensis NBRC 107932.</title>
        <authorList>
            <person name="Komaki H."/>
            <person name="Tamura T."/>
        </authorList>
    </citation>
    <scope>NUCLEOTIDE SEQUENCE [LARGE SCALE GENOMIC DNA]</scope>
    <source>
        <strain evidence="2 3">NBRC 107932</strain>
    </source>
</reference>
<feature type="region of interest" description="Disordered" evidence="1">
    <location>
        <begin position="1"/>
        <end position="57"/>
    </location>
</feature>
<name>A0ABQ4CRP9_9ACTN</name>
<evidence type="ECO:0000256" key="1">
    <source>
        <dbReference type="SAM" id="MobiDB-lite"/>
    </source>
</evidence>
<organism evidence="2 3">
    <name type="scientific">Asanoa siamensis</name>
    <dbReference type="NCBI Taxonomy" id="926357"/>
    <lineage>
        <taxon>Bacteria</taxon>
        <taxon>Bacillati</taxon>
        <taxon>Actinomycetota</taxon>
        <taxon>Actinomycetes</taxon>
        <taxon>Micromonosporales</taxon>
        <taxon>Micromonosporaceae</taxon>
        <taxon>Asanoa</taxon>
    </lineage>
</organism>
<feature type="compositionally biased region" description="Basic and acidic residues" evidence="1">
    <location>
        <begin position="21"/>
        <end position="57"/>
    </location>
</feature>